<evidence type="ECO:0000313" key="2">
    <source>
        <dbReference type="Proteomes" id="UP001234178"/>
    </source>
</evidence>
<comment type="caution">
    <text evidence="1">The sequence shown here is derived from an EMBL/GenBank/DDBJ whole genome shotgun (WGS) entry which is preliminary data.</text>
</comment>
<evidence type="ECO:0000313" key="1">
    <source>
        <dbReference type="EMBL" id="KAK4014029.1"/>
    </source>
</evidence>
<dbReference type="EMBL" id="JAOYFB010000004">
    <property type="protein sequence ID" value="KAK4014029.1"/>
    <property type="molecule type" value="Genomic_DNA"/>
</dbReference>
<reference evidence="1 2" key="1">
    <citation type="journal article" date="2023" name="Nucleic Acids Res.">
        <title>The hologenome of Daphnia magna reveals possible DNA methylation and microbiome-mediated evolution of the host genome.</title>
        <authorList>
            <person name="Chaturvedi A."/>
            <person name="Li X."/>
            <person name="Dhandapani V."/>
            <person name="Marshall H."/>
            <person name="Kissane S."/>
            <person name="Cuenca-Cambronero M."/>
            <person name="Asole G."/>
            <person name="Calvet F."/>
            <person name="Ruiz-Romero M."/>
            <person name="Marangio P."/>
            <person name="Guigo R."/>
            <person name="Rago D."/>
            <person name="Mirbahai L."/>
            <person name="Eastwood N."/>
            <person name="Colbourne J.K."/>
            <person name="Zhou J."/>
            <person name="Mallon E."/>
            <person name="Orsini L."/>
        </authorList>
    </citation>
    <scope>NUCLEOTIDE SEQUENCE [LARGE SCALE GENOMIC DNA]</scope>
    <source>
        <strain evidence="1">LRV0_1</strain>
    </source>
</reference>
<keyword evidence="2" id="KW-1185">Reference proteome</keyword>
<protein>
    <recommendedName>
        <fullName evidence="3">Integrase zinc-binding domain-containing protein</fullName>
    </recommendedName>
</protein>
<dbReference type="Gene3D" id="1.10.340.70">
    <property type="match status" value="1"/>
</dbReference>
<sequence length="70" mass="8010">MLKHSPYWQNKDQLSVGTTGNILLKKHKICLPGSLHGRAIALAHEGHLGITKTKPLLRNHTKENTFWWDE</sequence>
<gene>
    <name evidence="1" type="ORF">OUZ56_026575</name>
</gene>
<dbReference type="Proteomes" id="UP001234178">
    <property type="component" value="Unassembled WGS sequence"/>
</dbReference>
<evidence type="ECO:0008006" key="3">
    <source>
        <dbReference type="Google" id="ProtNLM"/>
    </source>
</evidence>
<accession>A0ABQ9ZM71</accession>
<proteinExistence type="predicted"/>
<name>A0ABQ9ZM71_9CRUS</name>
<organism evidence="1 2">
    <name type="scientific">Daphnia magna</name>
    <dbReference type="NCBI Taxonomy" id="35525"/>
    <lineage>
        <taxon>Eukaryota</taxon>
        <taxon>Metazoa</taxon>
        <taxon>Ecdysozoa</taxon>
        <taxon>Arthropoda</taxon>
        <taxon>Crustacea</taxon>
        <taxon>Branchiopoda</taxon>
        <taxon>Diplostraca</taxon>
        <taxon>Cladocera</taxon>
        <taxon>Anomopoda</taxon>
        <taxon>Daphniidae</taxon>
        <taxon>Daphnia</taxon>
    </lineage>
</organism>